<evidence type="ECO:0000256" key="5">
    <source>
        <dbReference type="ARBA" id="ARBA00022692"/>
    </source>
</evidence>
<evidence type="ECO:0000256" key="11">
    <source>
        <dbReference type="SAM" id="SignalP"/>
    </source>
</evidence>
<dbReference type="RefSeq" id="WP_166844300.1">
    <property type="nucleotide sequence ID" value="NZ_JAAONY010000002.1"/>
</dbReference>
<dbReference type="GO" id="GO:0015628">
    <property type="term" value="P:protein secretion by the type II secretion system"/>
    <property type="evidence" value="ECO:0007669"/>
    <property type="project" value="InterPro"/>
</dbReference>
<evidence type="ECO:0000256" key="8">
    <source>
        <dbReference type="ARBA" id="ARBA00023136"/>
    </source>
</evidence>
<reference evidence="15 16" key="1">
    <citation type="submission" date="2020-08" db="EMBL/GenBank/DDBJ databases">
        <title>Genomic Encyclopedia of Type Strains, Phase IV (KMG-IV): sequencing the most valuable type-strain genomes for metagenomic binning, comparative biology and taxonomic classification.</title>
        <authorList>
            <person name="Goeker M."/>
        </authorList>
    </citation>
    <scope>NUCLEOTIDE SEQUENCE [LARGE SCALE GENOMIC DNA]</scope>
    <source>
        <strain evidence="15 16">DSM 22368</strain>
    </source>
</reference>
<dbReference type="GO" id="GO:0015627">
    <property type="term" value="C:type II protein secretion system complex"/>
    <property type="evidence" value="ECO:0007669"/>
    <property type="project" value="InterPro"/>
</dbReference>
<organism evidence="15 16">
    <name type="scientific">Pseudoteredinibacter isoporae</name>
    <dbReference type="NCBI Taxonomy" id="570281"/>
    <lineage>
        <taxon>Bacteria</taxon>
        <taxon>Pseudomonadati</taxon>
        <taxon>Pseudomonadota</taxon>
        <taxon>Gammaproteobacteria</taxon>
        <taxon>Cellvibrionales</taxon>
        <taxon>Cellvibrionaceae</taxon>
        <taxon>Pseudoteredinibacter</taxon>
    </lineage>
</organism>
<feature type="domain" description="GspD-like N0" evidence="14">
    <location>
        <begin position="42"/>
        <end position="110"/>
    </location>
</feature>
<dbReference type="EMBL" id="JACHHT010000002">
    <property type="protein sequence ID" value="MBB6521548.1"/>
    <property type="molecule type" value="Genomic_DNA"/>
</dbReference>
<keyword evidence="5" id="KW-0812">Transmembrane</keyword>
<evidence type="ECO:0000259" key="13">
    <source>
        <dbReference type="Pfam" id="PF03958"/>
    </source>
</evidence>
<dbReference type="InterPro" id="IPR004846">
    <property type="entry name" value="T2SS/T3SS_dom"/>
</dbReference>
<evidence type="ECO:0000256" key="4">
    <source>
        <dbReference type="ARBA" id="ARBA00022452"/>
    </source>
</evidence>
<dbReference type="Pfam" id="PF03958">
    <property type="entry name" value="Secretin_N"/>
    <property type="match status" value="3"/>
</dbReference>
<dbReference type="PRINTS" id="PR00811">
    <property type="entry name" value="BCTERIALGSPD"/>
</dbReference>
<keyword evidence="4" id="KW-1134">Transmembrane beta strand</keyword>
<dbReference type="Proteomes" id="UP000528457">
    <property type="component" value="Unassembled WGS sequence"/>
</dbReference>
<dbReference type="GO" id="GO:0009279">
    <property type="term" value="C:cell outer membrane"/>
    <property type="evidence" value="ECO:0007669"/>
    <property type="project" value="UniProtKB-SubCell"/>
</dbReference>
<comment type="subcellular location">
    <subcellularLocation>
        <location evidence="1 10">Cell outer membrane</location>
    </subcellularLocation>
</comment>
<dbReference type="PROSITE" id="PS51257">
    <property type="entry name" value="PROKAR_LIPOPROTEIN"/>
    <property type="match status" value="1"/>
</dbReference>
<feature type="domain" description="NolW-like" evidence="13">
    <location>
        <begin position="275"/>
        <end position="349"/>
    </location>
</feature>
<gene>
    <name evidence="15" type="ORF">HNR48_001833</name>
</gene>
<comment type="similarity">
    <text evidence="2">Belongs to the bacterial secretin family. GSP D subfamily.</text>
</comment>
<keyword evidence="9" id="KW-0998">Cell outer membrane</keyword>
<dbReference type="PROSITE" id="PS00875">
    <property type="entry name" value="T2SP_D"/>
    <property type="match status" value="1"/>
</dbReference>
<accession>A0A7X0JSM1</accession>
<dbReference type="InterPro" id="IPR001775">
    <property type="entry name" value="GspD/PilQ"/>
</dbReference>
<feature type="domain" description="NolW-like" evidence="13">
    <location>
        <begin position="137"/>
        <end position="199"/>
    </location>
</feature>
<dbReference type="InterPro" id="IPR049371">
    <property type="entry name" value="GspD-like_N0"/>
</dbReference>
<dbReference type="InterPro" id="IPR013356">
    <property type="entry name" value="T2SS_GspD"/>
</dbReference>
<feature type="domain" description="Type II/III secretion system secretin-like" evidence="12">
    <location>
        <begin position="437"/>
        <end position="598"/>
    </location>
</feature>
<evidence type="ECO:0000313" key="16">
    <source>
        <dbReference type="Proteomes" id="UP000528457"/>
    </source>
</evidence>
<sequence>MIKNGQSPRRASLGLIFGLTLLIGCQFAQAQSSDIERFEFTMNDVEMREFITSVGKITGRTIVIDPRVKGKVNINSRKSLSADEVYEIFLSQLQAHGYMAVLQGDNILKVVLAPQAKLEGGLVSTGEDTEASDAIITRVIHLENVAAKSLLNTLRPLVDGRIGVINAYEPSNTLIITDRSANIQRLLKIARNVDQQGQQDLEAVPLKNSSAASMAQLLSALLKANGDQRASNNVAIAYDQNSNSVLLRGPSRERLRLRKILRELDKGNAQQERHQVVYLQYANAKNLQKILLGIEQPKQGIAGKQEASNDKALNVEIDEEINALILTGTQQAVADAKALIKQLDIRRAQVLIEAIIVELSDTLAKELGVQWLLGKDGQIGGGLSSTVGSLNAAALAGALATNDNTLLNNTLAQANGLNLAGGRLRSNGLSFAVLINALAENKDSNILSTPSLLVTDNEDAAILVGQEVPFITGSTTGSNNSNPFQTINRKEVGIKLEVKPQINEGNAIQLKIKQEVSSLTGLQASDLITNKRTLNTTVLAEDGETIVLGGLMDERVQLVNSKVPILGDIPLLGRVFRSDNSEKTKRNLMVFLRPTIIRDQQLLNNISQRKYRYIRAEQLLKQETGIPLLDNEIIPVLPVFNQSQGE</sequence>
<feature type="domain" description="NolW-like" evidence="13">
    <location>
        <begin position="203"/>
        <end position="270"/>
    </location>
</feature>
<comment type="caution">
    <text evidence="15">The sequence shown here is derived from an EMBL/GenBank/DDBJ whole genome shotgun (WGS) entry which is preliminary data.</text>
</comment>
<dbReference type="PANTHER" id="PTHR30332">
    <property type="entry name" value="PROBABLE GENERAL SECRETION PATHWAY PROTEIN D"/>
    <property type="match status" value="1"/>
</dbReference>
<dbReference type="InParanoid" id="A0A7X0JSM1"/>
<evidence type="ECO:0000256" key="10">
    <source>
        <dbReference type="RuleBase" id="RU004004"/>
    </source>
</evidence>
<evidence type="ECO:0000259" key="12">
    <source>
        <dbReference type="Pfam" id="PF00263"/>
    </source>
</evidence>
<keyword evidence="7" id="KW-0653">Protein transport</keyword>
<dbReference type="InterPro" id="IPR038591">
    <property type="entry name" value="NolW-like_sf"/>
</dbReference>
<keyword evidence="8" id="KW-0472">Membrane</keyword>
<evidence type="ECO:0000259" key="14">
    <source>
        <dbReference type="Pfam" id="PF21305"/>
    </source>
</evidence>
<name>A0A7X0JSM1_9GAMM</name>
<protein>
    <submittedName>
        <fullName evidence="15">General secretion pathway protein D</fullName>
    </submittedName>
</protein>
<feature type="signal peptide" evidence="11">
    <location>
        <begin position="1"/>
        <end position="30"/>
    </location>
</feature>
<evidence type="ECO:0000256" key="6">
    <source>
        <dbReference type="ARBA" id="ARBA00022729"/>
    </source>
</evidence>
<evidence type="ECO:0000256" key="7">
    <source>
        <dbReference type="ARBA" id="ARBA00022927"/>
    </source>
</evidence>
<evidence type="ECO:0000256" key="9">
    <source>
        <dbReference type="ARBA" id="ARBA00023237"/>
    </source>
</evidence>
<dbReference type="InterPro" id="IPR005644">
    <property type="entry name" value="NolW-like"/>
</dbReference>
<evidence type="ECO:0000256" key="1">
    <source>
        <dbReference type="ARBA" id="ARBA00004442"/>
    </source>
</evidence>
<dbReference type="NCBIfam" id="TIGR02517">
    <property type="entry name" value="type_II_gspD"/>
    <property type="match status" value="1"/>
</dbReference>
<dbReference type="Pfam" id="PF21305">
    <property type="entry name" value="type_II_gspD_N0"/>
    <property type="match status" value="1"/>
</dbReference>
<dbReference type="AlphaFoldDB" id="A0A7X0JSM1"/>
<keyword evidence="16" id="KW-1185">Reference proteome</keyword>
<keyword evidence="6 11" id="KW-0732">Signal</keyword>
<proteinExistence type="inferred from homology"/>
<evidence type="ECO:0000256" key="3">
    <source>
        <dbReference type="ARBA" id="ARBA00022448"/>
    </source>
</evidence>
<evidence type="ECO:0000256" key="2">
    <source>
        <dbReference type="ARBA" id="ARBA00006980"/>
    </source>
</evidence>
<dbReference type="Gene3D" id="3.30.1370.120">
    <property type="match status" value="3"/>
</dbReference>
<dbReference type="InterPro" id="IPR004845">
    <property type="entry name" value="T2SS_GspD_CS"/>
</dbReference>
<evidence type="ECO:0000313" key="15">
    <source>
        <dbReference type="EMBL" id="MBB6521548.1"/>
    </source>
</evidence>
<dbReference type="PANTHER" id="PTHR30332:SF24">
    <property type="entry name" value="SECRETIN GSPD-RELATED"/>
    <property type="match status" value="1"/>
</dbReference>
<feature type="chain" id="PRO_5031247335" evidence="11">
    <location>
        <begin position="31"/>
        <end position="646"/>
    </location>
</feature>
<keyword evidence="3 10" id="KW-0813">Transport</keyword>
<dbReference type="FunCoup" id="A0A7X0JSM1">
    <property type="interactions" value="115"/>
</dbReference>
<dbReference type="Pfam" id="PF00263">
    <property type="entry name" value="Secretin"/>
    <property type="match status" value="1"/>
</dbReference>
<dbReference type="InterPro" id="IPR050810">
    <property type="entry name" value="Bact_Secretion_Sys_Channel"/>
</dbReference>